<keyword evidence="2" id="KW-1185">Reference proteome</keyword>
<dbReference type="Proteomes" id="UP000805649">
    <property type="component" value="Unassembled WGS sequence"/>
</dbReference>
<reference evidence="1 2" key="1">
    <citation type="journal article" date="2020" name="Phytopathology">
        <title>Genome Sequence Resources of Colletotrichum truncatum, C. plurivorum, C. musicola, and C. sojae: Four Species Pathogenic to Soybean (Glycine max).</title>
        <authorList>
            <person name="Rogerio F."/>
            <person name="Boufleur T.R."/>
            <person name="Ciampi-Guillardi M."/>
            <person name="Sukno S.A."/>
            <person name="Thon M.R."/>
            <person name="Massola Junior N.S."/>
            <person name="Baroncelli R."/>
        </authorList>
    </citation>
    <scope>NUCLEOTIDE SEQUENCE [LARGE SCALE GENOMIC DNA]</scope>
    <source>
        <strain evidence="1 2">CMES1059</strain>
    </source>
</reference>
<evidence type="ECO:0000313" key="1">
    <source>
        <dbReference type="EMBL" id="KAL0936787.1"/>
    </source>
</evidence>
<dbReference type="EMBL" id="VUJX02000005">
    <property type="protein sequence ID" value="KAL0936787.1"/>
    <property type="molecule type" value="Genomic_DNA"/>
</dbReference>
<name>A0ACC3YY80_COLTU</name>
<evidence type="ECO:0000313" key="2">
    <source>
        <dbReference type="Proteomes" id="UP000805649"/>
    </source>
</evidence>
<organism evidence="1 2">
    <name type="scientific">Colletotrichum truncatum</name>
    <name type="common">Anthracnose fungus</name>
    <name type="synonym">Colletotrichum capsici</name>
    <dbReference type="NCBI Taxonomy" id="5467"/>
    <lineage>
        <taxon>Eukaryota</taxon>
        <taxon>Fungi</taxon>
        <taxon>Dikarya</taxon>
        <taxon>Ascomycota</taxon>
        <taxon>Pezizomycotina</taxon>
        <taxon>Sordariomycetes</taxon>
        <taxon>Hypocreomycetidae</taxon>
        <taxon>Glomerellales</taxon>
        <taxon>Glomerellaceae</taxon>
        <taxon>Colletotrichum</taxon>
        <taxon>Colletotrichum truncatum species complex</taxon>
    </lineage>
</organism>
<proteinExistence type="predicted"/>
<protein>
    <submittedName>
        <fullName evidence="1">Subtilase</fullName>
    </submittedName>
</protein>
<gene>
    <name evidence="1" type="ORF">CTRU02_209002</name>
</gene>
<sequence length="582" mass="61504">MIPVSATAESQATSVKATATISSSASSSSTSQPSQAPTSYIIFPKEAVANDATQRAALEAFLKPFAQPGTFEILAELYGFKVVIYVLVTTEENASKIASDKRIDLVELNTDASKDFPKSSNPPSSPPPSVVQEDFGDVIVDKAAQSFLRMMSMPPGLSDLGAKLDEMPGYAYPKEAGEGVTVYLIDSGANPDHDEFKNAKGTKRWIFPTNEKRETDEQGHGSCVQSLINGPAFGTAKKADLVVVKVGEIPRLSVVLSSLLLIHNDVVEKKLQGKAVINLSYGIQLLVLKSNTAGVQPGFKDPDTIDAFETVLKLLIAEDVVLVTTSGNQRDQPNGGEFVTGFPGYFGRDIDIITVGAVDEAGKQTEYSQGVPRELDTSAIGRTLCAYNVGNKDAINEGTSMAAPLVSGMVAVFLSQAEYRERLQVPGKVAANVKQLVRELSYNRGGGGDRAVAWNGLDVFSCGTASRSLRARGESCAINATTSTFTTLTSTAPPAKITTTALVSTSTHAKPSVEPVPCYNFNDKAYGYCCPDADNPCEHDLGKCYLPFTGEGVGGGDNGIVPTGARCPPPEGAQICTGACNQ</sequence>
<comment type="caution">
    <text evidence="1">The sequence shown here is derived from an EMBL/GenBank/DDBJ whole genome shotgun (WGS) entry which is preliminary data.</text>
</comment>
<accession>A0ACC3YY80</accession>